<dbReference type="SUPFAM" id="SSF56935">
    <property type="entry name" value="Porins"/>
    <property type="match status" value="1"/>
</dbReference>
<dbReference type="Proteomes" id="UP000192505">
    <property type="component" value="Unassembled WGS sequence"/>
</dbReference>
<proteinExistence type="predicted"/>
<keyword evidence="1" id="KW-0732">Signal</keyword>
<dbReference type="NCBIfam" id="TIGR03014">
    <property type="entry name" value="EpsL"/>
    <property type="match status" value="1"/>
</dbReference>
<name>A0A1W9KQT6_9BURK</name>
<feature type="signal peptide" evidence="1">
    <location>
        <begin position="1"/>
        <end position="25"/>
    </location>
</feature>
<evidence type="ECO:0000313" key="2">
    <source>
        <dbReference type="EMBL" id="OQW86625.1"/>
    </source>
</evidence>
<dbReference type="InterPro" id="IPR017465">
    <property type="entry name" value="EpsL_proteobac"/>
</dbReference>
<comment type="caution">
    <text evidence="2">The sequence shown here is derived from an EMBL/GenBank/DDBJ whole genome shotgun (WGS) entry which is preliminary data.</text>
</comment>
<dbReference type="Pfam" id="PF10082">
    <property type="entry name" value="BBP2_2"/>
    <property type="match status" value="1"/>
</dbReference>
<gene>
    <name evidence="2" type="ORF">BWK72_16180</name>
</gene>
<organism evidence="2 3">
    <name type="scientific">Rhodoferax ferrireducens</name>
    <dbReference type="NCBI Taxonomy" id="192843"/>
    <lineage>
        <taxon>Bacteria</taxon>
        <taxon>Pseudomonadati</taxon>
        <taxon>Pseudomonadota</taxon>
        <taxon>Betaproteobacteria</taxon>
        <taxon>Burkholderiales</taxon>
        <taxon>Comamonadaceae</taxon>
        <taxon>Rhodoferax</taxon>
    </lineage>
</organism>
<dbReference type="AlphaFoldDB" id="A0A1W9KQT6"/>
<evidence type="ECO:0008006" key="4">
    <source>
        <dbReference type="Google" id="ProtNLM"/>
    </source>
</evidence>
<feature type="chain" id="PRO_5013207490" description="Exopolysaccharide biosynthesis operon protein EpsL" evidence="1">
    <location>
        <begin position="26"/>
        <end position="403"/>
    </location>
</feature>
<dbReference type="EMBL" id="MTEI01000014">
    <property type="protein sequence ID" value="OQW86625.1"/>
    <property type="molecule type" value="Genomic_DNA"/>
</dbReference>
<sequence>MLQRRSFWLVSLCPLVLSWTASAWAQAGDTVTLSAAYTQQTDSNLFRLPDSVNVNALIGRPDASENIRTASLGININKAYSLQRLELSLNLVDTKYQNFSYLDYVARNYDAAWRWGITPHLHGSLSTSRNETLNSFADYQNVNQRNERTNTQSGFDVAYDVTGAWQLLAGLARSRQSNQQEIQAESDYRSNSANVGLRYAYASGSALTYILKTTDGANLNQASLAPGSSGDSFDQTDHTLKLLWVVSGKSAADLTLGHINRQHQQFAHRDYSGMTAAVNFNWSMSGKTALTASWARELSSYQTNYASYAQKDRFSVGPTWQVSPKVAIRLRHTVTQINYLGAPASVTLPAREDTTQDASLSVDWQPYKRLNLYASLQKATRESNFAGLDFDSNIANFSAQYSF</sequence>
<evidence type="ECO:0000256" key="1">
    <source>
        <dbReference type="SAM" id="SignalP"/>
    </source>
</evidence>
<accession>A0A1W9KQT6</accession>
<dbReference type="InterPro" id="IPR018759">
    <property type="entry name" value="BBP2_2"/>
</dbReference>
<reference evidence="2 3" key="1">
    <citation type="submission" date="2017-01" db="EMBL/GenBank/DDBJ databases">
        <title>Novel large sulfur bacteria in the metagenomes of groundwater-fed chemosynthetic microbial mats in the Lake Huron basin.</title>
        <authorList>
            <person name="Sharrar A.M."/>
            <person name="Flood B.E."/>
            <person name="Bailey J.V."/>
            <person name="Jones D.S."/>
            <person name="Biddanda B."/>
            <person name="Ruberg S.A."/>
            <person name="Marcus D.N."/>
            <person name="Dick G.J."/>
        </authorList>
    </citation>
    <scope>NUCLEOTIDE SEQUENCE [LARGE SCALE GENOMIC DNA]</scope>
    <source>
        <strain evidence="2">A7</strain>
    </source>
</reference>
<protein>
    <recommendedName>
        <fullName evidence="4">Exopolysaccharide biosynthesis operon protein EpsL</fullName>
    </recommendedName>
</protein>
<evidence type="ECO:0000313" key="3">
    <source>
        <dbReference type="Proteomes" id="UP000192505"/>
    </source>
</evidence>